<protein>
    <submittedName>
        <fullName evidence="3">Uncharacterized protein</fullName>
    </submittedName>
</protein>
<keyword evidence="4" id="KW-1185">Reference proteome</keyword>
<name>A0A6A6B1K9_9PEZI</name>
<reference evidence="3" key="1">
    <citation type="journal article" date="2020" name="Stud. Mycol.">
        <title>101 Dothideomycetes genomes: a test case for predicting lifestyles and emergence of pathogens.</title>
        <authorList>
            <person name="Haridas S."/>
            <person name="Albert R."/>
            <person name="Binder M."/>
            <person name="Bloem J."/>
            <person name="Labutti K."/>
            <person name="Salamov A."/>
            <person name="Andreopoulos B."/>
            <person name="Baker S."/>
            <person name="Barry K."/>
            <person name="Bills G."/>
            <person name="Bluhm B."/>
            <person name="Cannon C."/>
            <person name="Castanera R."/>
            <person name="Culley D."/>
            <person name="Daum C."/>
            <person name="Ezra D."/>
            <person name="Gonzalez J."/>
            <person name="Henrissat B."/>
            <person name="Kuo A."/>
            <person name="Liang C."/>
            <person name="Lipzen A."/>
            <person name="Lutzoni F."/>
            <person name="Magnuson J."/>
            <person name="Mondo S."/>
            <person name="Nolan M."/>
            <person name="Ohm R."/>
            <person name="Pangilinan J."/>
            <person name="Park H.-J."/>
            <person name="Ramirez L."/>
            <person name="Alfaro M."/>
            <person name="Sun H."/>
            <person name="Tritt A."/>
            <person name="Yoshinaga Y."/>
            <person name="Zwiers L.-H."/>
            <person name="Turgeon B."/>
            <person name="Goodwin S."/>
            <person name="Spatafora J."/>
            <person name="Crous P."/>
            <person name="Grigoriev I."/>
        </authorList>
    </citation>
    <scope>NUCLEOTIDE SEQUENCE</scope>
    <source>
        <strain evidence="3">CBS 121167</strain>
    </source>
</reference>
<dbReference type="OrthoDB" id="5327700at2759"/>
<keyword evidence="2" id="KW-0812">Transmembrane</keyword>
<gene>
    <name evidence="3" type="ORF">K452DRAFT_277856</name>
</gene>
<evidence type="ECO:0000256" key="2">
    <source>
        <dbReference type="SAM" id="Phobius"/>
    </source>
</evidence>
<sequence length="446" mass="47861">MSFSYDRYDRRQPSSRRRTTLGYWVPLALTVTVATAGIAAWVWSERRDTDDDDGNDSDLVYGEDKRDLPPEVPPPTYRGVEDDESVGIVREEEGGFMARMSGAIRRTPSPQQVFDSASRRVAAGVAAAGAAFGGALSAIREEDRDDFGDHSRWSEEAARRQVEAQSAESSAAVGAHTDAFNASLKGPSQALKAGVKRKTVVVVVSADFMGFNDDEHGLDNTDHPSLLSQLPPTNFATTKLFILIYAPSIKPLSSSSDQVGSIGSSFSAISTPSQTTGEELLNIDPQPFSDNATPKAAATPTVLTPAMTATDADNAVYDAMKAQALERVEKPNMVMPFGTPSGHIHMLRHIAPDIVYITEDLAGDNGVHVEQIKSWVGQVMVVVGAGGSGLGGLVDTEDESEGNSPERKKKEKWWETGTMVGLGKGVEVVDGAKMVDDFERRVGGKE</sequence>
<dbReference type="EMBL" id="ML995498">
    <property type="protein sequence ID" value="KAF2138102.1"/>
    <property type="molecule type" value="Genomic_DNA"/>
</dbReference>
<dbReference type="GeneID" id="54296837"/>
<feature type="region of interest" description="Disordered" evidence="1">
    <location>
        <begin position="390"/>
        <end position="412"/>
    </location>
</feature>
<keyword evidence="2" id="KW-1133">Transmembrane helix</keyword>
<dbReference type="Proteomes" id="UP000799438">
    <property type="component" value="Unassembled WGS sequence"/>
</dbReference>
<feature type="transmembrane region" description="Helical" evidence="2">
    <location>
        <begin position="21"/>
        <end position="43"/>
    </location>
</feature>
<keyword evidence="2" id="KW-0472">Membrane</keyword>
<evidence type="ECO:0000313" key="3">
    <source>
        <dbReference type="EMBL" id="KAF2138102.1"/>
    </source>
</evidence>
<organism evidence="3 4">
    <name type="scientific">Aplosporella prunicola CBS 121167</name>
    <dbReference type="NCBI Taxonomy" id="1176127"/>
    <lineage>
        <taxon>Eukaryota</taxon>
        <taxon>Fungi</taxon>
        <taxon>Dikarya</taxon>
        <taxon>Ascomycota</taxon>
        <taxon>Pezizomycotina</taxon>
        <taxon>Dothideomycetes</taxon>
        <taxon>Dothideomycetes incertae sedis</taxon>
        <taxon>Botryosphaeriales</taxon>
        <taxon>Aplosporellaceae</taxon>
        <taxon>Aplosporella</taxon>
    </lineage>
</organism>
<evidence type="ECO:0000256" key="1">
    <source>
        <dbReference type="SAM" id="MobiDB-lite"/>
    </source>
</evidence>
<evidence type="ECO:0000313" key="4">
    <source>
        <dbReference type="Proteomes" id="UP000799438"/>
    </source>
</evidence>
<dbReference type="RefSeq" id="XP_033393815.1">
    <property type="nucleotide sequence ID" value="XM_033539341.1"/>
</dbReference>
<feature type="region of interest" description="Disordered" evidence="1">
    <location>
        <begin position="47"/>
        <end position="81"/>
    </location>
</feature>
<dbReference type="AlphaFoldDB" id="A0A6A6B1K9"/>
<accession>A0A6A6B1K9</accession>
<proteinExistence type="predicted"/>